<feature type="domain" description="Glycosyltransferase 2-like" evidence="4">
    <location>
        <begin position="321"/>
        <end position="428"/>
    </location>
</feature>
<dbReference type="Pfam" id="PF00535">
    <property type="entry name" value="Glycos_transf_2"/>
    <property type="match status" value="1"/>
</dbReference>
<gene>
    <name evidence="5" type="ORF">SAMN05216552_10598</name>
</gene>
<evidence type="ECO:0000256" key="2">
    <source>
        <dbReference type="ARBA" id="ARBA00022676"/>
    </source>
</evidence>
<proteinExistence type="inferred from homology"/>
<protein>
    <submittedName>
        <fullName evidence="5">Glycosyltransferase, GT2 family</fullName>
    </submittedName>
</protein>
<dbReference type="InterPro" id="IPR029044">
    <property type="entry name" value="Nucleotide-diphossugar_trans"/>
</dbReference>
<comment type="similarity">
    <text evidence="1">Belongs to the glycosyltransferase 2 family.</text>
</comment>
<dbReference type="Proteomes" id="UP000199391">
    <property type="component" value="Unassembled WGS sequence"/>
</dbReference>
<evidence type="ECO:0000313" key="5">
    <source>
        <dbReference type="EMBL" id="SFV17083.1"/>
    </source>
</evidence>
<accession>A0A1I7M583</accession>
<keyword evidence="3 5" id="KW-0808">Transferase</keyword>
<dbReference type="PANTHER" id="PTHR43179:SF12">
    <property type="entry name" value="GALACTOFURANOSYLTRANSFERASE GLFT2"/>
    <property type="match status" value="1"/>
</dbReference>
<dbReference type="GO" id="GO:0016757">
    <property type="term" value="F:glycosyltransferase activity"/>
    <property type="evidence" value="ECO:0007669"/>
    <property type="project" value="UniProtKB-KW"/>
</dbReference>
<dbReference type="SUPFAM" id="SSF53448">
    <property type="entry name" value="Nucleotide-diphospho-sugar transferases"/>
    <property type="match status" value="1"/>
</dbReference>
<dbReference type="STRING" id="1035707.SAMN05216552_10598"/>
<dbReference type="InterPro" id="IPR001173">
    <property type="entry name" value="Glyco_trans_2-like"/>
</dbReference>
<dbReference type="RefSeq" id="WP_143133456.1">
    <property type="nucleotide sequence ID" value="NZ_FPBO01000059.1"/>
</dbReference>
<reference evidence="6" key="1">
    <citation type="submission" date="2016-10" db="EMBL/GenBank/DDBJ databases">
        <authorList>
            <person name="Varghese N."/>
            <person name="Submissions S."/>
        </authorList>
    </citation>
    <scope>NUCLEOTIDE SEQUENCE [LARGE SCALE GENOMIC DNA]</scope>
    <source>
        <strain evidence="6">CGMCC 1.11014</strain>
    </source>
</reference>
<sequence>MDTTTLPSPYSSLDELQSAHAARLQRAAERAREILAAHQPAPVWAAPPPPASQPAPTVPAFEAIELDDGCSIDEPAWLEFLAGVLHRHLMTPLMLHGTPPPDATLWVVIDGNSAAVEQPWDRTLSSLDHLIEASEYPVRPVLLAPPGAAPPPSSVAQLAQRGWPQIARLEELTGTMTGTDLALFLRPGDEVRAELHMALKFFAAFTAPLTVIDMYLRDDGRIMPVLLHAADPVHGMAVDYCMGRYALRGDTLAELLSGPDVDVHGLIGAAWRHPSVAAAGRHISIPLLCINETGASVQRAKLALARGTAATPTAPTAEAVSVVICTKNATHLLRQLMPRLLDNPQVAEVIIVANGPDNPLAILYLDELSRDTRVRIVCYDQPFNFSAQCNLGARLANCDHLLFLNDDMAPVTEDWLARMLDTLHGAGAGRCIVGPLLLYPDQRVQHAGMFMGFNNVAGHTQRFAGMMGPEPNFMLFAPRQVACLTGAALLMSKATFVALNGFDPLLATYLQDVDLSLRALHSGVRLVCETRAILFHMESVSVKPGLARPHIGRLRGNEHAYFAARWGASVYEDRWTNSLIDRNHESFRRLKV</sequence>
<evidence type="ECO:0000259" key="4">
    <source>
        <dbReference type="Pfam" id="PF00535"/>
    </source>
</evidence>
<evidence type="ECO:0000256" key="3">
    <source>
        <dbReference type="ARBA" id="ARBA00022679"/>
    </source>
</evidence>
<name>A0A1I7M583_9BURK</name>
<dbReference type="AlphaFoldDB" id="A0A1I7M583"/>
<dbReference type="PANTHER" id="PTHR43179">
    <property type="entry name" value="RHAMNOSYLTRANSFERASE WBBL"/>
    <property type="match status" value="1"/>
</dbReference>
<dbReference type="OrthoDB" id="9816564at2"/>
<evidence type="ECO:0000313" key="6">
    <source>
        <dbReference type="Proteomes" id="UP000199391"/>
    </source>
</evidence>
<organism evidence="5 6">
    <name type="scientific">Pseudoduganella namucuonensis</name>
    <dbReference type="NCBI Taxonomy" id="1035707"/>
    <lineage>
        <taxon>Bacteria</taxon>
        <taxon>Pseudomonadati</taxon>
        <taxon>Pseudomonadota</taxon>
        <taxon>Betaproteobacteria</taxon>
        <taxon>Burkholderiales</taxon>
        <taxon>Oxalobacteraceae</taxon>
        <taxon>Telluria group</taxon>
        <taxon>Pseudoduganella</taxon>
    </lineage>
</organism>
<dbReference type="EMBL" id="FPBO01000059">
    <property type="protein sequence ID" value="SFV17083.1"/>
    <property type="molecule type" value="Genomic_DNA"/>
</dbReference>
<keyword evidence="6" id="KW-1185">Reference proteome</keyword>
<dbReference type="Gene3D" id="3.90.550.10">
    <property type="entry name" value="Spore Coat Polysaccharide Biosynthesis Protein SpsA, Chain A"/>
    <property type="match status" value="1"/>
</dbReference>
<keyword evidence="2" id="KW-0328">Glycosyltransferase</keyword>
<evidence type="ECO:0000256" key="1">
    <source>
        <dbReference type="ARBA" id="ARBA00006739"/>
    </source>
</evidence>